<gene>
    <name evidence="2" type="ORF">LPLAT_LOCUS5276</name>
</gene>
<sequence>MMNRKLHTPLDLIKPENNTKKEPTTTETPVGTRKLKINERVRMRVYHGKSGPKWARAIVIKKTGPLSYEVREEETGIIHNRHINQLIKIKPESAAEQKTTTKTRILTKKENRENHYTLRSKAHN</sequence>
<keyword evidence="3" id="KW-1185">Reference proteome</keyword>
<comment type="caution">
    <text evidence="2">The sequence shown here is derived from an EMBL/GenBank/DDBJ whole genome shotgun (WGS) entry which is preliminary data.</text>
</comment>
<dbReference type="AlphaFoldDB" id="A0AAV2MXA2"/>
<organism evidence="2 3">
    <name type="scientific">Lasius platythorax</name>
    <dbReference type="NCBI Taxonomy" id="488582"/>
    <lineage>
        <taxon>Eukaryota</taxon>
        <taxon>Metazoa</taxon>
        <taxon>Ecdysozoa</taxon>
        <taxon>Arthropoda</taxon>
        <taxon>Hexapoda</taxon>
        <taxon>Insecta</taxon>
        <taxon>Pterygota</taxon>
        <taxon>Neoptera</taxon>
        <taxon>Endopterygota</taxon>
        <taxon>Hymenoptera</taxon>
        <taxon>Apocrita</taxon>
        <taxon>Aculeata</taxon>
        <taxon>Formicoidea</taxon>
        <taxon>Formicidae</taxon>
        <taxon>Formicinae</taxon>
        <taxon>Lasius</taxon>
        <taxon>Lasius</taxon>
    </lineage>
</organism>
<protein>
    <submittedName>
        <fullName evidence="2">Uncharacterized protein</fullName>
    </submittedName>
</protein>
<reference evidence="2" key="1">
    <citation type="submission" date="2024-04" db="EMBL/GenBank/DDBJ databases">
        <authorList>
            <consortium name="Molecular Ecology Group"/>
        </authorList>
    </citation>
    <scope>NUCLEOTIDE SEQUENCE</scope>
</reference>
<feature type="compositionally biased region" description="Basic and acidic residues" evidence="1">
    <location>
        <begin position="13"/>
        <end position="24"/>
    </location>
</feature>
<dbReference type="Proteomes" id="UP001497644">
    <property type="component" value="Unassembled WGS sequence"/>
</dbReference>
<feature type="region of interest" description="Disordered" evidence="1">
    <location>
        <begin position="1"/>
        <end position="30"/>
    </location>
</feature>
<dbReference type="EMBL" id="CAXIPU020000424">
    <property type="protein sequence ID" value="CAL1671857.1"/>
    <property type="molecule type" value="Genomic_DNA"/>
</dbReference>
<evidence type="ECO:0000256" key="1">
    <source>
        <dbReference type="SAM" id="MobiDB-lite"/>
    </source>
</evidence>
<name>A0AAV2MXA2_9HYME</name>
<proteinExistence type="predicted"/>
<evidence type="ECO:0000313" key="3">
    <source>
        <dbReference type="Proteomes" id="UP001497644"/>
    </source>
</evidence>
<evidence type="ECO:0000313" key="2">
    <source>
        <dbReference type="EMBL" id="CAL1671857.1"/>
    </source>
</evidence>
<accession>A0AAV2MXA2</accession>